<sequence length="110" mass="12776">MRTLKEFEEMSNIKDDLNKIEDETLVEEELEVFTEKSNLETSSICGLSTSCGSCCLAKNIIESLKQRQEKLELKLKNNDLALEICSLKFQNASFIRFPIFFNIKFRKSKK</sequence>
<dbReference type="AlphaFoldDB" id="A0A6V7XP03"/>
<reference evidence="1 2" key="1">
    <citation type="submission" date="2020-08" db="EMBL/GenBank/DDBJ databases">
        <authorList>
            <person name="Koutsovoulos G."/>
            <person name="Danchin GJ E."/>
        </authorList>
    </citation>
    <scope>NUCLEOTIDE SEQUENCE [LARGE SCALE GENOMIC DNA]</scope>
</reference>
<proteinExistence type="predicted"/>
<evidence type="ECO:0000313" key="2">
    <source>
        <dbReference type="Proteomes" id="UP000580250"/>
    </source>
</evidence>
<dbReference type="EMBL" id="CAJEWN010001945">
    <property type="protein sequence ID" value="CAD2201059.1"/>
    <property type="molecule type" value="Genomic_DNA"/>
</dbReference>
<dbReference type="Proteomes" id="UP000580250">
    <property type="component" value="Unassembled WGS sequence"/>
</dbReference>
<evidence type="ECO:0000313" key="1">
    <source>
        <dbReference type="EMBL" id="CAD2201059.1"/>
    </source>
</evidence>
<gene>
    <name evidence="1" type="ORF">MENT_LOCUS54584</name>
</gene>
<organism evidence="1 2">
    <name type="scientific">Meloidogyne enterolobii</name>
    <name type="common">Root-knot nematode worm</name>
    <name type="synonym">Meloidogyne mayaguensis</name>
    <dbReference type="NCBI Taxonomy" id="390850"/>
    <lineage>
        <taxon>Eukaryota</taxon>
        <taxon>Metazoa</taxon>
        <taxon>Ecdysozoa</taxon>
        <taxon>Nematoda</taxon>
        <taxon>Chromadorea</taxon>
        <taxon>Rhabditida</taxon>
        <taxon>Tylenchina</taxon>
        <taxon>Tylenchomorpha</taxon>
        <taxon>Tylenchoidea</taxon>
        <taxon>Meloidogynidae</taxon>
        <taxon>Meloidogyninae</taxon>
        <taxon>Meloidogyne</taxon>
    </lineage>
</organism>
<protein>
    <submittedName>
        <fullName evidence="1">Uncharacterized protein</fullName>
    </submittedName>
</protein>
<name>A0A6V7XP03_MELEN</name>
<accession>A0A6V7XP03</accession>
<comment type="caution">
    <text evidence="1">The sequence shown here is derived from an EMBL/GenBank/DDBJ whole genome shotgun (WGS) entry which is preliminary data.</text>
</comment>